<dbReference type="InterPro" id="IPR005146">
    <property type="entry name" value="B3/B4_tRNA-bd"/>
</dbReference>
<feature type="domain" description="B3/B4 tRNA-binding" evidence="1">
    <location>
        <begin position="62"/>
        <end position="209"/>
    </location>
</feature>
<protein>
    <submittedName>
        <fullName evidence="2">B3/B4 domain-containing protein (DNA/RNA-binding domain of Phe-tRNA-synthetase)</fullName>
    </submittedName>
</protein>
<evidence type="ECO:0000313" key="3">
    <source>
        <dbReference type="Proteomes" id="UP000243406"/>
    </source>
</evidence>
<dbReference type="GO" id="GO:0003723">
    <property type="term" value="F:RNA binding"/>
    <property type="evidence" value="ECO:0007669"/>
    <property type="project" value="InterPro"/>
</dbReference>
<dbReference type="EMBL" id="FUYN01000004">
    <property type="protein sequence ID" value="SKB55380.1"/>
    <property type="molecule type" value="Genomic_DNA"/>
</dbReference>
<evidence type="ECO:0000259" key="1">
    <source>
        <dbReference type="SMART" id="SM00873"/>
    </source>
</evidence>
<proteinExistence type="predicted"/>
<dbReference type="InterPro" id="IPR020825">
    <property type="entry name" value="Phe-tRNA_synthase-like_B3/B4"/>
</dbReference>
<reference evidence="3" key="1">
    <citation type="submission" date="2017-02" db="EMBL/GenBank/DDBJ databases">
        <authorList>
            <person name="Varghese N."/>
            <person name="Submissions S."/>
        </authorList>
    </citation>
    <scope>NUCLEOTIDE SEQUENCE [LARGE SCALE GENOMIC DNA]</scope>
    <source>
        <strain evidence="3">ATCC 35199</strain>
    </source>
</reference>
<organism evidence="2 3">
    <name type="scientific">Acetoanaerobium noterae</name>
    <dbReference type="NCBI Taxonomy" id="745369"/>
    <lineage>
        <taxon>Bacteria</taxon>
        <taxon>Bacillati</taxon>
        <taxon>Bacillota</taxon>
        <taxon>Clostridia</taxon>
        <taxon>Peptostreptococcales</taxon>
        <taxon>Filifactoraceae</taxon>
        <taxon>Acetoanaerobium</taxon>
    </lineage>
</organism>
<dbReference type="SUPFAM" id="SSF56037">
    <property type="entry name" value="PheT/TilS domain"/>
    <property type="match status" value="1"/>
</dbReference>
<dbReference type="PANTHER" id="PTHR39209:SF2">
    <property type="entry name" value="CYTOPLASMIC PROTEIN"/>
    <property type="match status" value="1"/>
</dbReference>
<dbReference type="Gene3D" id="3.50.40.10">
    <property type="entry name" value="Phenylalanyl-trna Synthetase, Chain B, domain 3"/>
    <property type="match status" value="1"/>
</dbReference>
<dbReference type="Proteomes" id="UP000243406">
    <property type="component" value="Unassembled WGS sequence"/>
</dbReference>
<evidence type="ECO:0000313" key="2">
    <source>
        <dbReference type="EMBL" id="SKB55380.1"/>
    </source>
</evidence>
<dbReference type="SMART" id="SM00873">
    <property type="entry name" value="B3_4"/>
    <property type="match status" value="1"/>
</dbReference>
<dbReference type="OrthoDB" id="9789812at2"/>
<dbReference type="PANTHER" id="PTHR39209">
    <property type="match status" value="1"/>
</dbReference>
<keyword evidence="3" id="KW-1185">Reference proteome</keyword>
<dbReference type="RefSeq" id="WP_079589865.1">
    <property type="nucleotide sequence ID" value="NZ_FUYN01000004.1"/>
</dbReference>
<name>A0A1T5C8D1_9FIRM</name>
<dbReference type="GO" id="GO:0004826">
    <property type="term" value="F:phenylalanine-tRNA ligase activity"/>
    <property type="evidence" value="ECO:0007669"/>
    <property type="project" value="InterPro"/>
</dbReference>
<dbReference type="Pfam" id="PF03483">
    <property type="entry name" value="B3_4"/>
    <property type="match status" value="1"/>
</dbReference>
<gene>
    <name evidence="2" type="ORF">SAMN02745120_2072</name>
</gene>
<dbReference type="AlphaFoldDB" id="A0A1T5C8D1"/>
<accession>A0A1T5C8D1</accession>
<sequence length="219" mass="24629">MNVRIDEQVKEILPNLQLGIIEANVVVSPSDDELWGMIDSVYKHLQETLTLEDVLKIESIQAARRSYKKLGKDPSRYRVSSDSLIRRIPKGMDLYKVNNIVDINNLISLETGHSLGCVDLAKVKGDVVFTKGNAGDYYEGIGRGQINLENMPVFKDDEGYFASTTSDSVRTQVTEESKHIMMMVICFEGDSKLNEYIEKINSLMTKYAEAKILESKIVG</sequence>